<feature type="transmembrane region" description="Helical" evidence="6">
    <location>
        <begin position="53"/>
        <end position="72"/>
    </location>
</feature>
<evidence type="ECO:0000256" key="3">
    <source>
        <dbReference type="ARBA" id="ARBA00022692"/>
    </source>
</evidence>
<comment type="caution">
    <text evidence="7">The sequence shown here is derived from an EMBL/GenBank/DDBJ whole genome shotgun (WGS) entry which is preliminary data.</text>
</comment>
<dbReference type="Proteomes" id="UP000256774">
    <property type="component" value="Unassembled WGS sequence"/>
</dbReference>
<organism evidence="7 8">
    <name type="scientific">Paraperlucidibaca baekdonensis</name>
    <dbReference type="NCBI Taxonomy" id="748120"/>
    <lineage>
        <taxon>Bacteria</taxon>
        <taxon>Pseudomonadati</taxon>
        <taxon>Pseudomonadota</taxon>
        <taxon>Gammaproteobacteria</taxon>
        <taxon>Moraxellales</taxon>
        <taxon>Moraxellaceae</taxon>
        <taxon>Paraperlucidibaca</taxon>
    </lineage>
</organism>
<dbReference type="RefSeq" id="WP_116208213.1">
    <property type="nucleotide sequence ID" value="NZ_QUNR01000003.1"/>
</dbReference>
<dbReference type="Pfam" id="PF01925">
    <property type="entry name" value="TauE"/>
    <property type="match status" value="1"/>
</dbReference>
<keyword evidence="4 6" id="KW-1133">Transmembrane helix</keyword>
<protein>
    <recommendedName>
        <fullName evidence="6">Probable membrane transporter protein</fullName>
    </recommendedName>
</protein>
<keyword evidence="6" id="KW-1003">Cell membrane</keyword>
<gene>
    <name evidence="7" type="ORF">DFR26_1365</name>
</gene>
<evidence type="ECO:0000256" key="1">
    <source>
        <dbReference type="ARBA" id="ARBA00004141"/>
    </source>
</evidence>
<reference evidence="7 8" key="1">
    <citation type="submission" date="2018-08" db="EMBL/GenBank/DDBJ databases">
        <title>Genomic Encyclopedia of Type Strains, Phase IV (KMG-IV): sequencing the most valuable type-strain genomes for metagenomic binning, comparative biology and taxonomic classification.</title>
        <authorList>
            <person name="Goeker M."/>
        </authorList>
    </citation>
    <scope>NUCLEOTIDE SEQUENCE [LARGE SCALE GENOMIC DNA]</scope>
    <source>
        <strain evidence="7 8">DSM 26022</strain>
    </source>
</reference>
<dbReference type="PANTHER" id="PTHR43483">
    <property type="entry name" value="MEMBRANE TRANSPORTER PROTEIN HI_0806-RELATED"/>
    <property type="match status" value="1"/>
</dbReference>
<evidence type="ECO:0000313" key="7">
    <source>
        <dbReference type="EMBL" id="REH37590.1"/>
    </source>
</evidence>
<name>A0A3E0H4P9_9GAMM</name>
<proteinExistence type="inferred from homology"/>
<feature type="transmembrane region" description="Helical" evidence="6">
    <location>
        <begin position="252"/>
        <end position="268"/>
    </location>
</feature>
<evidence type="ECO:0000256" key="4">
    <source>
        <dbReference type="ARBA" id="ARBA00022989"/>
    </source>
</evidence>
<feature type="transmembrane region" description="Helical" evidence="6">
    <location>
        <begin position="184"/>
        <end position="205"/>
    </location>
</feature>
<evidence type="ECO:0000256" key="6">
    <source>
        <dbReference type="RuleBase" id="RU363041"/>
    </source>
</evidence>
<feature type="transmembrane region" description="Helical" evidence="6">
    <location>
        <begin position="217"/>
        <end position="240"/>
    </location>
</feature>
<keyword evidence="8" id="KW-1185">Reference proteome</keyword>
<evidence type="ECO:0000313" key="8">
    <source>
        <dbReference type="Proteomes" id="UP000256774"/>
    </source>
</evidence>
<feature type="transmembrane region" description="Helical" evidence="6">
    <location>
        <begin position="147"/>
        <end position="172"/>
    </location>
</feature>
<dbReference type="InterPro" id="IPR002781">
    <property type="entry name" value="TM_pro_TauE-like"/>
</dbReference>
<keyword evidence="3 6" id="KW-0812">Transmembrane</keyword>
<feature type="transmembrane region" description="Helical" evidence="6">
    <location>
        <begin position="84"/>
        <end position="103"/>
    </location>
</feature>
<accession>A0A3E0H4P9</accession>
<dbReference type="GO" id="GO:0005886">
    <property type="term" value="C:plasma membrane"/>
    <property type="evidence" value="ECO:0007669"/>
    <property type="project" value="UniProtKB-SubCell"/>
</dbReference>
<evidence type="ECO:0000256" key="2">
    <source>
        <dbReference type="ARBA" id="ARBA00009142"/>
    </source>
</evidence>
<comment type="similarity">
    <text evidence="2 6">Belongs to the 4-toluene sulfonate uptake permease (TSUP) (TC 2.A.102) family.</text>
</comment>
<keyword evidence="5 6" id="KW-0472">Membrane</keyword>
<feature type="transmembrane region" description="Helical" evidence="6">
    <location>
        <begin position="20"/>
        <end position="41"/>
    </location>
</feature>
<evidence type="ECO:0000256" key="5">
    <source>
        <dbReference type="ARBA" id="ARBA00023136"/>
    </source>
</evidence>
<sequence>MDISFSALALYAATGVFSGFLAGLLGIGGGMIIVPALLWSFHLQGISSDVSTHMAVGTSLASILLTSISSVRTHHQHGNVDWPLMAKLSIGLMLGSWLGAQIAHALPARALQIIIAVFALWTGQHLLRGRKAQAHDRPLPGRAGLIGAGSVIGTASAIFGIGGGSLTVPFLVHHGLRMQRAVGSAAAGGFPIALAGSLGFLVAGWSEPGLPAGSSGYIYWPALIGLSITSLIFASLGAHAAQRLPAAQLKRLFGILLLAVGVQFLFGIH</sequence>
<dbReference type="AlphaFoldDB" id="A0A3E0H4P9"/>
<dbReference type="EMBL" id="QUNR01000003">
    <property type="protein sequence ID" value="REH37590.1"/>
    <property type="molecule type" value="Genomic_DNA"/>
</dbReference>
<dbReference type="OrthoDB" id="457670at2"/>
<dbReference type="PANTHER" id="PTHR43483:SF3">
    <property type="entry name" value="MEMBRANE TRANSPORTER PROTEIN HI_0806-RELATED"/>
    <property type="match status" value="1"/>
</dbReference>
<comment type="subcellular location">
    <subcellularLocation>
        <location evidence="6">Cell membrane</location>
        <topology evidence="6">Multi-pass membrane protein</topology>
    </subcellularLocation>
    <subcellularLocation>
        <location evidence="1">Membrane</location>
        <topology evidence="1">Multi-pass membrane protein</topology>
    </subcellularLocation>
</comment>